<feature type="transmembrane region" description="Helical" evidence="7">
    <location>
        <begin position="292"/>
        <end position="310"/>
    </location>
</feature>
<dbReference type="SUPFAM" id="SSF49764">
    <property type="entry name" value="HSP20-like chaperones"/>
    <property type="match status" value="1"/>
</dbReference>
<dbReference type="Gene3D" id="2.60.40.790">
    <property type="match status" value="1"/>
</dbReference>
<dbReference type="Pfam" id="PF00011">
    <property type="entry name" value="HSP20"/>
    <property type="match status" value="1"/>
</dbReference>
<feature type="region of interest" description="Disordered" evidence="6">
    <location>
        <begin position="120"/>
        <end position="187"/>
    </location>
</feature>
<sequence length="317" mass="34533">MSRAWFKNDELDIKISDDGNTITVSGGRVFDDAVAVAGDLTVRREMRIGRFRKEFRIPDGVDLDRIDADLDEDHGVLYVYLPKAAAAIAAVEEVPCVGVLPEIGAEKPYSVADRLEEAKAIAPDSNQASSIEAEETDRDRDREGSRSEEVDEGRGDLDRPMEDGGESRGDAVAEAAEGEEERRRSMVRGGAVEEVPCVGVLPEIGAEKPYSVADRLEEAKAIAPDSNQASSIEAEETDRDREGPRSEEVDEGRGDLDRPMEDGGESRGDAVAEAAEGEEERRRSMVRGGVGLLARSAFILSLVVIAFRLMRNKRRGS</sequence>
<comment type="similarity">
    <text evidence="4 5">Belongs to the small heat shock protein (HSP20) family.</text>
</comment>
<evidence type="ECO:0000256" key="4">
    <source>
        <dbReference type="PROSITE-ProRule" id="PRU00285"/>
    </source>
</evidence>
<dbReference type="EMBL" id="JAUJYN010000009">
    <property type="protein sequence ID" value="KAK1263593.1"/>
    <property type="molecule type" value="Genomic_DNA"/>
</dbReference>
<evidence type="ECO:0000256" key="1">
    <source>
        <dbReference type="ARBA" id="ARBA00004162"/>
    </source>
</evidence>
<dbReference type="PANTHER" id="PTHR43670">
    <property type="entry name" value="HEAT SHOCK PROTEIN 26"/>
    <property type="match status" value="1"/>
</dbReference>
<organism evidence="9 10">
    <name type="scientific">Acorus gramineus</name>
    <name type="common">Dwarf sweet flag</name>
    <dbReference type="NCBI Taxonomy" id="55184"/>
    <lineage>
        <taxon>Eukaryota</taxon>
        <taxon>Viridiplantae</taxon>
        <taxon>Streptophyta</taxon>
        <taxon>Embryophyta</taxon>
        <taxon>Tracheophyta</taxon>
        <taxon>Spermatophyta</taxon>
        <taxon>Magnoliopsida</taxon>
        <taxon>Liliopsida</taxon>
        <taxon>Acoraceae</taxon>
        <taxon>Acorus</taxon>
    </lineage>
</organism>
<keyword evidence="3" id="KW-0611">Plant defense</keyword>
<feature type="compositionally biased region" description="Basic and acidic residues" evidence="6">
    <location>
        <begin position="137"/>
        <end position="171"/>
    </location>
</feature>
<keyword evidence="2" id="KW-1003">Cell membrane</keyword>
<accession>A0AAV9AGT0</accession>
<dbReference type="InterPro" id="IPR008978">
    <property type="entry name" value="HSP20-like_chaperone"/>
</dbReference>
<evidence type="ECO:0000256" key="3">
    <source>
        <dbReference type="ARBA" id="ARBA00022821"/>
    </source>
</evidence>
<evidence type="ECO:0000256" key="7">
    <source>
        <dbReference type="SAM" id="Phobius"/>
    </source>
</evidence>
<evidence type="ECO:0000259" key="8">
    <source>
        <dbReference type="PROSITE" id="PS01031"/>
    </source>
</evidence>
<feature type="region of interest" description="Disordered" evidence="6">
    <location>
        <begin position="217"/>
        <end position="284"/>
    </location>
</feature>
<dbReference type="AlphaFoldDB" id="A0AAV9AGT0"/>
<evidence type="ECO:0000256" key="6">
    <source>
        <dbReference type="SAM" id="MobiDB-lite"/>
    </source>
</evidence>
<dbReference type="GO" id="GO:0005886">
    <property type="term" value="C:plasma membrane"/>
    <property type="evidence" value="ECO:0007669"/>
    <property type="project" value="UniProtKB-SubCell"/>
</dbReference>
<dbReference type="InterPro" id="IPR002068">
    <property type="entry name" value="A-crystallin/Hsp20_dom"/>
</dbReference>
<evidence type="ECO:0000313" key="9">
    <source>
        <dbReference type="EMBL" id="KAK1263593.1"/>
    </source>
</evidence>
<protein>
    <submittedName>
        <fullName evidence="9">22.0 kDa heat shock protein</fullName>
    </submittedName>
</protein>
<keyword evidence="7" id="KW-0472">Membrane</keyword>
<comment type="caution">
    <text evidence="9">The sequence shown here is derived from an EMBL/GenBank/DDBJ whole genome shotgun (WGS) entry which is preliminary data.</text>
</comment>
<dbReference type="PANTHER" id="PTHR43670:SF114">
    <property type="entry name" value="OS05G0592000 PROTEIN"/>
    <property type="match status" value="1"/>
</dbReference>
<proteinExistence type="inferred from homology"/>
<keyword evidence="7" id="KW-0812">Transmembrane</keyword>
<keyword evidence="9" id="KW-0346">Stress response</keyword>
<dbReference type="CDD" id="cd06464">
    <property type="entry name" value="ACD_sHsps-like"/>
    <property type="match status" value="1"/>
</dbReference>
<keyword evidence="10" id="KW-1185">Reference proteome</keyword>
<dbReference type="PROSITE" id="PS01031">
    <property type="entry name" value="SHSP"/>
    <property type="match status" value="1"/>
</dbReference>
<dbReference type="GO" id="GO:0034605">
    <property type="term" value="P:cellular response to heat"/>
    <property type="evidence" value="ECO:0007669"/>
    <property type="project" value="TreeGrafter"/>
</dbReference>
<reference evidence="9" key="1">
    <citation type="journal article" date="2023" name="Nat. Commun.">
        <title>Diploid and tetraploid genomes of Acorus and the evolution of monocots.</title>
        <authorList>
            <person name="Ma L."/>
            <person name="Liu K.W."/>
            <person name="Li Z."/>
            <person name="Hsiao Y.Y."/>
            <person name="Qi Y."/>
            <person name="Fu T."/>
            <person name="Tang G.D."/>
            <person name="Zhang D."/>
            <person name="Sun W.H."/>
            <person name="Liu D.K."/>
            <person name="Li Y."/>
            <person name="Chen G.Z."/>
            <person name="Liu X.D."/>
            <person name="Liao X.Y."/>
            <person name="Jiang Y.T."/>
            <person name="Yu X."/>
            <person name="Hao Y."/>
            <person name="Huang J."/>
            <person name="Zhao X.W."/>
            <person name="Ke S."/>
            <person name="Chen Y.Y."/>
            <person name="Wu W.L."/>
            <person name="Hsu J.L."/>
            <person name="Lin Y.F."/>
            <person name="Huang M.D."/>
            <person name="Li C.Y."/>
            <person name="Huang L."/>
            <person name="Wang Z.W."/>
            <person name="Zhao X."/>
            <person name="Zhong W.Y."/>
            <person name="Peng D.H."/>
            <person name="Ahmad S."/>
            <person name="Lan S."/>
            <person name="Zhang J.S."/>
            <person name="Tsai W.C."/>
            <person name="Van de Peer Y."/>
            <person name="Liu Z.J."/>
        </authorList>
    </citation>
    <scope>NUCLEOTIDE SEQUENCE</scope>
    <source>
        <strain evidence="9">SCP</strain>
    </source>
</reference>
<comment type="subcellular location">
    <subcellularLocation>
        <location evidence="1">Cell membrane</location>
        <topology evidence="1">Single-pass membrane protein</topology>
    </subcellularLocation>
</comment>
<evidence type="ECO:0000256" key="5">
    <source>
        <dbReference type="RuleBase" id="RU003616"/>
    </source>
</evidence>
<keyword evidence="7" id="KW-1133">Transmembrane helix</keyword>
<reference evidence="9" key="2">
    <citation type="submission" date="2023-06" db="EMBL/GenBank/DDBJ databases">
        <authorList>
            <person name="Ma L."/>
            <person name="Liu K.-W."/>
            <person name="Li Z."/>
            <person name="Hsiao Y.-Y."/>
            <person name="Qi Y."/>
            <person name="Fu T."/>
            <person name="Tang G."/>
            <person name="Zhang D."/>
            <person name="Sun W.-H."/>
            <person name="Liu D.-K."/>
            <person name="Li Y."/>
            <person name="Chen G.-Z."/>
            <person name="Liu X.-D."/>
            <person name="Liao X.-Y."/>
            <person name="Jiang Y.-T."/>
            <person name="Yu X."/>
            <person name="Hao Y."/>
            <person name="Huang J."/>
            <person name="Zhao X.-W."/>
            <person name="Ke S."/>
            <person name="Chen Y.-Y."/>
            <person name="Wu W.-L."/>
            <person name="Hsu J.-L."/>
            <person name="Lin Y.-F."/>
            <person name="Huang M.-D."/>
            <person name="Li C.-Y."/>
            <person name="Huang L."/>
            <person name="Wang Z.-W."/>
            <person name="Zhao X."/>
            <person name="Zhong W.-Y."/>
            <person name="Peng D.-H."/>
            <person name="Ahmad S."/>
            <person name="Lan S."/>
            <person name="Zhang J.-S."/>
            <person name="Tsai W.-C."/>
            <person name="Van De Peer Y."/>
            <person name="Liu Z.-J."/>
        </authorList>
    </citation>
    <scope>NUCLEOTIDE SEQUENCE</scope>
    <source>
        <strain evidence="9">SCP</strain>
        <tissue evidence="9">Leaves</tissue>
    </source>
</reference>
<feature type="domain" description="SHSP" evidence="8">
    <location>
        <begin position="1"/>
        <end position="100"/>
    </location>
</feature>
<feature type="compositionally biased region" description="Basic and acidic residues" evidence="6">
    <location>
        <begin position="238"/>
        <end position="270"/>
    </location>
</feature>
<dbReference type="GO" id="GO:0006952">
    <property type="term" value="P:defense response"/>
    <property type="evidence" value="ECO:0007669"/>
    <property type="project" value="UniProtKB-KW"/>
</dbReference>
<evidence type="ECO:0000256" key="2">
    <source>
        <dbReference type="ARBA" id="ARBA00022475"/>
    </source>
</evidence>
<gene>
    <name evidence="9" type="ORF">QJS04_geneDACA008660</name>
</gene>
<dbReference type="Proteomes" id="UP001179952">
    <property type="component" value="Unassembled WGS sequence"/>
</dbReference>
<name>A0AAV9AGT0_ACOGR</name>
<evidence type="ECO:0000313" key="10">
    <source>
        <dbReference type="Proteomes" id="UP001179952"/>
    </source>
</evidence>